<keyword evidence="1" id="KW-0812">Transmembrane</keyword>
<protein>
    <submittedName>
        <fullName evidence="2">CcsA-like protein</fullName>
    </submittedName>
</protein>
<evidence type="ECO:0000313" key="2">
    <source>
        <dbReference type="EMBL" id="SUB32362.1"/>
    </source>
</evidence>
<feature type="transmembrane region" description="Helical" evidence="1">
    <location>
        <begin position="6"/>
        <end position="28"/>
    </location>
</feature>
<keyword evidence="1" id="KW-0472">Membrane</keyword>
<gene>
    <name evidence="2" type="ORF">NCTC11421_03797</name>
</gene>
<keyword evidence="1" id="KW-1133">Transmembrane helix</keyword>
<sequence>MARQKAAVWTIIGFVSLMIAYMGSKFVLEIILKR</sequence>
<accession>A0A379B1P5</accession>
<name>A0A379B1P5_NEIGO</name>
<proteinExistence type="predicted"/>
<dbReference type="EMBL" id="UGRI01000002">
    <property type="protein sequence ID" value="SUB32362.1"/>
    <property type="molecule type" value="Genomic_DNA"/>
</dbReference>
<dbReference type="AlphaFoldDB" id="A0A379B1P5"/>
<evidence type="ECO:0000256" key="1">
    <source>
        <dbReference type="SAM" id="Phobius"/>
    </source>
</evidence>
<reference evidence="2" key="1">
    <citation type="submission" date="2018-06" db="EMBL/GenBank/DDBJ databases">
        <authorList>
            <consortium name="Pathogen Informatics"/>
            <person name="Doyle S."/>
        </authorList>
    </citation>
    <scope>NUCLEOTIDE SEQUENCE [LARGE SCALE GENOMIC DNA]</scope>
    <source>
        <strain evidence="2">NCTC11421</strain>
    </source>
</reference>
<organism evidence="2">
    <name type="scientific">Neisseria gonorrhoeae</name>
    <dbReference type="NCBI Taxonomy" id="485"/>
    <lineage>
        <taxon>Bacteria</taxon>
        <taxon>Pseudomonadati</taxon>
        <taxon>Pseudomonadota</taxon>
        <taxon>Betaproteobacteria</taxon>
        <taxon>Neisseriales</taxon>
        <taxon>Neisseriaceae</taxon>
        <taxon>Neisseria</taxon>
    </lineage>
</organism>